<dbReference type="SUPFAM" id="SSF56059">
    <property type="entry name" value="Glutathione synthetase ATP-binding domain-like"/>
    <property type="match status" value="1"/>
</dbReference>
<keyword evidence="2" id="KW-1185">Reference proteome</keyword>
<dbReference type="InterPro" id="IPR021519">
    <property type="entry name" value="DUF3182"/>
</dbReference>
<reference evidence="1 2" key="1">
    <citation type="submission" date="2024-03" db="EMBL/GenBank/DDBJ databases">
        <title>Novel species of the genus Variovorax.</title>
        <authorList>
            <person name="Liu Q."/>
            <person name="Xin Y.-H."/>
        </authorList>
    </citation>
    <scope>NUCLEOTIDE SEQUENCE [LARGE SCALE GENOMIC DNA]</scope>
    <source>
        <strain evidence="1 2">KACC 18899</strain>
    </source>
</reference>
<gene>
    <name evidence="1" type="ORF">WKW77_26295</name>
</gene>
<dbReference type="Proteomes" id="UP001365846">
    <property type="component" value="Unassembled WGS sequence"/>
</dbReference>
<proteinExistence type="predicted"/>
<dbReference type="EMBL" id="JBBKZU010000013">
    <property type="protein sequence ID" value="MEJ8814613.1"/>
    <property type="molecule type" value="Genomic_DNA"/>
</dbReference>
<dbReference type="Pfam" id="PF11379">
    <property type="entry name" value="DUF3182"/>
    <property type="match status" value="1"/>
</dbReference>
<protein>
    <submittedName>
        <fullName evidence="1">DUF3182 family protein</fullName>
    </submittedName>
</protein>
<organism evidence="1 2">
    <name type="scientific">Variovorax ureilyticus</name>
    <dbReference type="NCBI Taxonomy" id="1836198"/>
    <lineage>
        <taxon>Bacteria</taxon>
        <taxon>Pseudomonadati</taxon>
        <taxon>Pseudomonadota</taxon>
        <taxon>Betaproteobacteria</taxon>
        <taxon>Burkholderiales</taxon>
        <taxon>Comamonadaceae</taxon>
        <taxon>Variovorax</taxon>
    </lineage>
</organism>
<dbReference type="RefSeq" id="WP_340359833.1">
    <property type="nucleotide sequence ID" value="NZ_JBBKZU010000013.1"/>
</dbReference>
<accession>A0ABU8VLS4</accession>
<evidence type="ECO:0000313" key="2">
    <source>
        <dbReference type="Proteomes" id="UP001365846"/>
    </source>
</evidence>
<sequence>MPSDTLHVDAAAALGIRGPDDLFGGVVPHLFVASKVITHPLVRPDAARPEGWVARFGDAVAGATLKGFSAFTRADAQQAGEHLLAGGEVRIKPARSAGGKDQRVVGDAAQLAHRLDALDPEALRTDGVVLEENLDDPIVHSVGQVRVGGIVASYHGVQRETRSNRNHAIYGGTDVHMVRGDFDALLQQPLSAGVRRAVEQASLYHAAVIDCYPGFFASRINYDVAQGRNARGEPCSGVLEQSWRLGGATGAEIAALEAFQLSGDRQVVRASCVEAYGGAAPPPGATVYFHGHDPEIGPIAKYAFIHPDADAD</sequence>
<comment type="caution">
    <text evidence="1">The sequence shown here is derived from an EMBL/GenBank/DDBJ whole genome shotgun (WGS) entry which is preliminary data.</text>
</comment>
<name>A0ABU8VLS4_9BURK</name>
<evidence type="ECO:0000313" key="1">
    <source>
        <dbReference type="EMBL" id="MEJ8814613.1"/>
    </source>
</evidence>